<evidence type="ECO:0000313" key="2">
    <source>
        <dbReference type="Proteomes" id="UP000012651"/>
    </source>
</evidence>
<dbReference type="AlphaFoldDB" id="N2BLK7"/>
<organism evidence="1 2">
    <name type="scientific">Atopobium minutum 10063974</name>
    <dbReference type="NCBI Taxonomy" id="997872"/>
    <lineage>
        <taxon>Bacteria</taxon>
        <taxon>Bacillati</taxon>
        <taxon>Actinomycetota</taxon>
        <taxon>Coriobacteriia</taxon>
        <taxon>Coriobacteriales</taxon>
        <taxon>Atopobiaceae</taxon>
        <taxon>Atopobium</taxon>
    </lineage>
</organism>
<dbReference type="RefSeq" id="WP_002562970.1">
    <property type="nucleotide sequence ID" value="NZ_KB822533.1"/>
</dbReference>
<dbReference type="PATRIC" id="fig|997872.3.peg.197"/>
<sequence length="147" mass="15972">MPKKTGTNAPKKAATKKKQADVIQFKAPTNPTLAIDVDGAIYHLELGNMTYALEIRALIQEISKLEGADTKDGLDAMQEISDRGMAIIESAFIEPDVAQKLMGGRNRSNITRLLAVLNFILDNTTSQKSIDAMSASIEQFATTSDED</sequence>
<protein>
    <recommendedName>
        <fullName evidence="3">Tail assembly chaperone</fullName>
    </recommendedName>
</protein>
<dbReference type="Proteomes" id="UP000012651">
    <property type="component" value="Unassembled WGS sequence"/>
</dbReference>
<proteinExistence type="predicted"/>
<dbReference type="HOGENOM" id="CLU_1764242_0_0_11"/>
<evidence type="ECO:0000313" key="1">
    <source>
        <dbReference type="EMBL" id="EMZ42637.1"/>
    </source>
</evidence>
<evidence type="ECO:0008006" key="3">
    <source>
        <dbReference type="Google" id="ProtNLM"/>
    </source>
</evidence>
<comment type="caution">
    <text evidence="1">The sequence shown here is derived from an EMBL/GenBank/DDBJ whole genome shotgun (WGS) entry which is preliminary data.</text>
</comment>
<gene>
    <name evidence="1" type="ORF">HMPREF1091_00195</name>
</gene>
<keyword evidence="2" id="KW-1185">Reference proteome</keyword>
<name>N2BLK7_9ACTN</name>
<reference evidence="1 2" key="1">
    <citation type="submission" date="2013-03" db="EMBL/GenBank/DDBJ databases">
        <title>The Genome Sequence of Atopobium minutum 10063974.</title>
        <authorList>
            <consortium name="The Broad Institute Genome Sequencing Platform"/>
            <person name="Earl A."/>
            <person name="Ward D."/>
            <person name="Feldgarden M."/>
            <person name="Gevers D."/>
            <person name="Lambert T."/>
            <person name="Marvaud J.-C."/>
            <person name="Courvalin P."/>
            <person name="Walker B."/>
            <person name="Young S.K."/>
            <person name="Zeng Q."/>
            <person name="Gargeya S."/>
            <person name="Fitzgerald M."/>
            <person name="Haas B."/>
            <person name="Abouelleil A."/>
            <person name="Alvarado L."/>
            <person name="Arachchi H.M."/>
            <person name="Berlin A.M."/>
            <person name="Chapman S.B."/>
            <person name="Dewar J."/>
            <person name="Goldberg J."/>
            <person name="Griggs A."/>
            <person name="Gujja S."/>
            <person name="Hansen M."/>
            <person name="Howarth C."/>
            <person name="Imamovic A."/>
            <person name="Larimer J."/>
            <person name="McCowan C."/>
            <person name="Murphy C."/>
            <person name="Neiman D."/>
            <person name="Pearson M."/>
            <person name="Priest M."/>
            <person name="Roberts A."/>
            <person name="Saif S."/>
            <person name="Shea T."/>
            <person name="Sisk P."/>
            <person name="Sykes S."/>
            <person name="Wortman J."/>
            <person name="Nusbaum C."/>
            <person name="Birren B."/>
        </authorList>
    </citation>
    <scope>NUCLEOTIDE SEQUENCE [LARGE SCALE GENOMIC DNA]</scope>
    <source>
        <strain evidence="1 2">10063974</strain>
    </source>
</reference>
<dbReference type="EMBL" id="AGXC01000001">
    <property type="protein sequence ID" value="EMZ42637.1"/>
    <property type="molecule type" value="Genomic_DNA"/>
</dbReference>
<accession>N2BLK7</accession>